<evidence type="ECO:0000313" key="2">
    <source>
        <dbReference type="EMBL" id="EFN73408.1"/>
    </source>
</evidence>
<gene>
    <name evidence="2" type="ORF">EAG_03294</name>
</gene>
<feature type="non-terminal residue" evidence="2">
    <location>
        <position position="1"/>
    </location>
</feature>
<dbReference type="InParanoid" id="E1ZZH7"/>
<organism evidence="3">
    <name type="scientific">Camponotus floridanus</name>
    <name type="common">Florida carpenter ant</name>
    <dbReference type="NCBI Taxonomy" id="104421"/>
    <lineage>
        <taxon>Eukaryota</taxon>
        <taxon>Metazoa</taxon>
        <taxon>Ecdysozoa</taxon>
        <taxon>Arthropoda</taxon>
        <taxon>Hexapoda</taxon>
        <taxon>Insecta</taxon>
        <taxon>Pterygota</taxon>
        <taxon>Neoptera</taxon>
        <taxon>Endopterygota</taxon>
        <taxon>Hymenoptera</taxon>
        <taxon>Apocrita</taxon>
        <taxon>Aculeata</taxon>
        <taxon>Formicoidea</taxon>
        <taxon>Formicidae</taxon>
        <taxon>Formicinae</taxon>
        <taxon>Camponotus</taxon>
    </lineage>
</organism>
<feature type="domain" description="USP" evidence="1">
    <location>
        <begin position="750"/>
        <end position="1004"/>
    </location>
</feature>
<dbReference type="OMA" id="KCDNFET"/>
<evidence type="ECO:0000313" key="3">
    <source>
        <dbReference type="Proteomes" id="UP000000311"/>
    </source>
</evidence>
<dbReference type="Proteomes" id="UP000000311">
    <property type="component" value="Unassembled WGS sequence"/>
</dbReference>
<evidence type="ECO:0000259" key="1">
    <source>
        <dbReference type="PROSITE" id="PS50235"/>
    </source>
</evidence>
<dbReference type="AlphaFoldDB" id="E1ZZH7"/>
<dbReference type="EMBL" id="GL435361">
    <property type="protein sequence ID" value="EFN73408.1"/>
    <property type="molecule type" value="Genomic_DNA"/>
</dbReference>
<proteinExistence type="predicted"/>
<accession>E1ZZH7</accession>
<dbReference type="SUPFAM" id="SSF54001">
    <property type="entry name" value="Cysteine proteinases"/>
    <property type="match status" value="1"/>
</dbReference>
<reference evidence="2 3" key="1">
    <citation type="journal article" date="2010" name="Science">
        <title>Genomic comparison of the ants Camponotus floridanus and Harpegnathos saltator.</title>
        <authorList>
            <person name="Bonasio R."/>
            <person name="Zhang G."/>
            <person name="Ye C."/>
            <person name="Mutti N.S."/>
            <person name="Fang X."/>
            <person name="Qin N."/>
            <person name="Donahue G."/>
            <person name="Yang P."/>
            <person name="Li Q."/>
            <person name="Li C."/>
            <person name="Zhang P."/>
            <person name="Huang Z."/>
            <person name="Berger S.L."/>
            <person name="Reinberg D."/>
            <person name="Wang J."/>
            <person name="Liebig J."/>
        </authorList>
    </citation>
    <scope>NUCLEOTIDE SEQUENCE [LARGE SCALE GENOMIC DNA]</scope>
    <source>
        <strain evidence="3">C129</strain>
    </source>
</reference>
<dbReference type="InterPro" id="IPR028889">
    <property type="entry name" value="USP"/>
</dbReference>
<keyword evidence="3" id="KW-1185">Reference proteome</keyword>
<name>E1ZZH7_CAMFO</name>
<sequence>WADVIAEKICLQHKTTDCVFAFKNNITTPSATAANYSTFTGYCTECKAQITGRLEKAPMKDVDVIFSCRIDGIQPDKHTNIKVRQLRGKRREKIATQMIDQKKGAVVIRREMARKYKDFGGKNPSIITKDNVLRKAKEQQLLKMYGLEFALRPLNLLKESTVGDHAGVIHNIGLLKFHCIYWTPEQEQIYTARCKNNPNAIMTIDATGSIAKNDHKDDPHIFLFQCMIVTNEGSVPVFQMVTSDQRSFQIANFLRIILSKRLPRPPIVVCDFGRALVNAVAEILGSCSSLADYLERCYAAIKQIPTNIPTTYIRLDVSHIFAMVSRWSCIKSTGNAGRQLYLRCIAQAYQMSDFMNVAYFLESVLIVCLSEFIGNGKDDLPLQSEIRMQVLDKAIEGDNFDFSGVKDDAEPRITDEDNKEVLSEDACIDSVNWKQWADNLYSSAERIAKTCMEGNRPNGCYNPAFALRLTKQLVPFIPLWTGIMRSHFGTGPKIATSSSVEAEFNDLKNRSFANQLPMRIDLFVLQHLNHLDGKIKLASNPRDVTIPNYVDPSKNNDMSISHTKYDKFSLKDTSIESNDNSIIQSSVLSESHTQDFETLPFCDQQMIGEYEGLASIEVDGKIGTDSQNDQILQMDYRHKNDSSIDSFEDKDILSSTLDECDNWNICENWRGKAAKESWPESKEYENKVKPDPKIHSLKKSADSIKCSAVKRRKPTKLDKCPEWKYIKNVKFCKLPNFKNGNFCSPVNMGKYLLNVKNTCAFDSILHVIISAIASNAIYSEKLKHTVNRTIMLARSLVQDKQRLTMASYKERAEILSTLSIFNIEQFTRTIRRLDTNCNATHLAEHLFVDVPSHKTRVICSCGYRLETENVTLSINVDVLLCEGFSFMQKAIDEGRTSQRLCRKCHRIIDDEVKYGPHIIIDTTVLTDNNYNIRNEGFIHALQSIAETVEIKNTTYRLAGLVHYFPGHYVAYVKLGLYWYKYDDLAKNRQSVQSSTEVKPHLIVY</sequence>
<feature type="non-terminal residue" evidence="2">
    <location>
        <position position="1004"/>
    </location>
</feature>
<dbReference type="PROSITE" id="PS50235">
    <property type="entry name" value="USP_3"/>
    <property type="match status" value="1"/>
</dbReference>
<dbReference type="InterPro" id="IPR038765">
    <property type="entry name" value="Papain-like_cys_pep_sf"/>
</dbReference>
<protein>
    <submittedName>
        <fullName evidence="2">120.7 kDa protein in NOF-FB transposable element</fullName>
    </submittedName>
</protein>